<protein>
    <recommendedName>
        <fullName evidence="3">Exo-alpha-sialidase</fullName>
    </recommendedName>
</protein>
<evidence type="ECO:0000313" key="1">
    <source>
        <dbReference type="EMBL" id="GAA4815012.1"/>
    </source>
</evidence>
<organism evidence="1 2">
    <name type="scientific">Litoribaculum gwangyangense</name>
    <dbReference type="NCBI Taxonomy" id="1130722"/>
    <lineage>
        <taxon>Bacteria</taxon>
        <taxon>Pseudomonadati</taxon>
        <taxon>Bacteroidota</taxon>
        <taxon>Flavobacteriia</taxon>
        <taxon>Flavobacteriales</taxon>
        <taxon>Flavobacteriaceae</taxon>
        <taxon>Litoribaculum</taxon>
    </lineage>
</organism>
<comment type="caution">
    <text evidence="1">The sequence shown here is derived from an EMBL/GenBank/DDBJ whole genome shotgun (WGS) entry which is preliminary data.</text>
</comment>
<evidence type="ECO:0000313" key="2">
    <source>
        <dbReference type="Proteomes" id="UP001501433"/>
    </source>
</evidence>
<keyword evidence="2" id="KW-1185">Reference proteome</keyword>
<evidence type="ECO:0008006" key="3">
    <source>
        <dbReference type="Google" id="ProtNLM"/>
    </source>
</evidence>
<accession>A0ABP9CV48</accession>
<reference evidence="2" key="1">
    <citation type="journal article" date="2019" name="Int. J. Syst. Evol. Microbiol.">
        <title>The Global Catalogue of Microorganisms (GCM) 10K type strain sequencing project: providing services to taxonomists for standard genome sequencing and annotation.</title>
        <authorList>
            <consortium name="The Broad Institute Genomics Platform"/>
            <consortium name="The Broad Institute Genome Sequencing Center for Infectious Disease"/>
            <person name="Wu L."/>
            <person name="Ma J."/>
        </authorList>
    </citation>
    <scope>NUCLEOTIDE SEQUENCE [LARGE SCALE GENOMIC DNA]</scope>
    <source>
        <strain evidence="2">JCM 18325</strain>
    </source>
</reference>
<name>A0ABP9CV48_9FLAO</name>
<dbReference type="SUPFAM" id="SSF50939">
    <property type="entry name" value="Sialidases"/>
    <property type="match status" value="1"/>
</dbReference>
<dbReference type="InterPro" id="IPR036278">
    <property type="entry name" value="Sialidase_sf"/>
</dbReference>
<dbReference type="Pfam" id="PF15892">
    <property type="entry name" value="BNR_4"/>
    <property type="match status" value="1"/>
</dbReference>
<sequence length="466" mass="52459">MLCLCLLSCATKAKETKATLEDNEMVDYFADNGFGNAVAVVQHPAGIYHNGITYVCYQGPLEDPYVASYNHNTKQWKGPYKAGISEMGKDPNHKTDNHGKPSMLIDDAGYIHITFGGHGGTKKLGENPLGNHHYGKNKHVVSKKPLDISGWEELENISPFGTYNQFIKMDNGDIYLFYRHGAHRSNWVYQKSTDNGRTFEEPVSFLKHKRRTDMAAEDSWYPWITKGDNGELHIVFDYHLCSDTTPQTKGLGHIAKRYDIYYIVFNTKNNAWKNIKEEPLAIPVTREEADEKALVARTPGNWTFQGVVDLDPDGNPHSGMTIGKEIEGSRRSASKNMHHFKWNGTEWTHSKNAGLPKGNGDLEAKSSQEIDFYIESRDENDFGEVARWSSTDGGETFIKAKVLLKKSKANFAISALIENPHPDARLIVAEHKPGTNYKNMYLLGDTGSVMRIKKEAQVLNRSNNIE</sequence>
<gene>
    <name evidence="1" type="ORF">GCM10023330_23640</name>
</gene>
<proteinExistence type="predicted"/>
<dbReference type="CDD" id="cd15482">
    <property type="entry name" value="Sialidase_non-viral"/>
    <property type="match status" value="1"/>
</dbReference>
<dbReference type="Proteomes" id="UP001501433">
    <property type="component" value="Unassembled WGS sequence"/>
</dbReference>
<dbReference type="EMBL" id="BAABJW010000004">
    <property type="protein sequence ID" value="GAA4815012.1"/>
    <property type="molecule type" value="Genomic_DNA"/>
</dbReference>